<dbReference type="Pfam" id="PF02491">
    <property type="entry name" value="SHS2_FTSA"/>
    <property type="match status" value="1"/>
</dbReference>
<feature type="domain" description="SHS2" evidence="5">
    <location>
        <begin position="1"/>
        <end position="163"/>
    </location>
</feature>
<dbReference type="AlphaFoldDB" id="A0AB94IXT3"/>
<dbReference type="GO" id="GO:0009898">
    <property type="term" value="C:cytoplasmic side of plasma membrane"/>
    <property type="evidence" value="ECO:0007669"/>
    <property type="project" value="TreeGrafter"/>
</dbReference>
<dbReference type="InterPro" id="IPR043129">
    <property type="entry name" value="ATPase_NBD"/>
</dbReference>
<name>A0AB94IXT3_9BACT</name>
<dbReference type="SMART" id="SM00842">
    <property type="entry name" value="FtsA"/>
    <property type="match status" value="1"/>
</dbReference>
<evidence type="ECO:0000313" key="7">
    <source>
        <dbReference type="Proteomes" id="UP000008957"/>
    </source>
</evidence>
<organism evidence="6 7">
    <name type="scientific">Fretibacterium fastidiosum</name>
    <dbReference type="NCBI Taxonomy" id="651822"/>
    <lineage>
        <taxon>Bacteria</taxon>
        <taxon>Thermotogati</taxon>
        <taxon>Synergistota</taxon>
        <taxon>Synergistia</taxon>
        <taxon>Synergistales</taxon>
        <taxon>Aminobacteriaceae</taxon>
        <taxon>Fretibacterium</taxon>
    </lineage>
</organism>
<evidence type="ECO:0000256" key="2">
    <source>
        <dbReference type="ARBA" id="ARBA00022618"/>
    </source>
</evidence>
<keyword evidence="2 6" id="KW-0132">Cell division</keyword>
<keyword evidence="4" id="KW-0131">Cell cycle</keyword>
<keyword evidence="1" id="KW-1003">Cell membrane</keyword>
<accession>A0AB94IXT3</accession>
<dbReference type="PANTHER" id="PTHR32432:SF4">
    <property type="entry name" value="CELL DIVISION PROTEIN FTSA"/>
    <property type="match status" value="1"/>
</dbReference>
<dbReference type="PIRSF" id="PIRSF003101">
    <property type="entry name" value="FtsA"/>
    <property type="match status" value="1"/>
</dbReference>
<dbReference type="PANTHER" id="PTHR32432">
    <property type="entry name" value="CELL DIVISION PROTEIN FTSA-RELATED"/>
    <property type="match status" value="1"/>
</dbReference>
<dbReference type="InterPro" id="IPR003494">
    <property type="entry name" value="SHS2_FtsA"/>
</dbReference>
<dbReference type="Pfam" id="PF14450">
    <property type="entry name" value="FtsA"/>
    <property type="match status" value="1"/>
</dbReference>
<dbReference type="GO" id="GO:0032153">
    <property type="term" value="C:cell division site"/>
    <property type="evidence" value="ECO:0007669"/>
    <property type="project" value="TreeGrafter"/>
</dbReference>
<dbReference type="NCBIfam" id="TIGR01174">
    <property type="entry name" value="ftsA"/>
    <property type="match status" value="1"/>
</dbReference>
<reference evidence="6 7" key="2">
    <citation type="submission" date="2010-03" db="EMBL/GenBank/DDBJ databases">
        <authorList>
            <person name="Pajon A."/>
        </authorList>
    </citation>
    <scope>NUCLEOTIDE SEQUENCE [LARGE SCALE GENOMIC DNA]</scope>
    <source>
        <strain evidence="6 7">SGP1</strain>
    </source>
</reference>
<evidence type="ECO:0000256" key="4">
    <source>
        <dbReference type="ARBA" id="ARBA00023306"/>
    </source>
</evidence>
<dbReference type="EMBL" id="FP929056">
    <property type="protein sequence ID" value="CBL28494.1"/>
    <property type="molecule type" value="Genomic_DNA"/>
</dbReference>
<proteinExistence type="predicted"/>
<gene>
    <name evidence="6" type="ORF">SY1_14560</name>
</gene>
<dbReference type="GO" id="GO:0051301">
    <property type="term" value="P:cell division"/>
    <property type="evidence" value="ECO:0007669"/>
    <property type="project" value="UniProtKB-KW"/>
</dbReference>
<keyword evidence="3" id="KW-0472">Membrane</keyword>
<keyword evidence="7" id="KW-1185">Reference proteome</keyword>
<evidence type="ECO:0000256" key="1">
    <source>
        <dbReference type="ARBA" id="ARBA00022475"/>
    </source>
</evidence>
<sequence length="387" mass="42469">MGYSPSHGLSKGVIVNLKEATQSVKRALREAENITNQRINSAIVAFNSLDVNSVMTEGMVALDGREPRRVEEADLMRAIEAAQSRLELPKNTFSVHTIPVRYELDGRPVDEPLNMTGKRLEIMLQTVSVPMTYTQNVLTCVQEGAGIRVKGLVLKPLAASLGSVVEEEMKMGCISLSIGGGATGLVLYRGGRPFKIMSIPIGGEHITSDLATVLRVSLRDAEDVKKRIFMEDDESLRRDGIDIDMAIQVIGARIEELLMDYVRVALADCSPQLFPGGVVLSGGVAKTPGIVEMLGEVLQMKVRVAHPIYAMPPGREDTSYVSAAGLLRYNTYRNSYSHLFVEPNSEDVRLSVEYLDDPMTDAQKPEPTAENLRSFLGGLARKFKELF</sequence>
<dbReference type="InterPro" id="IPR020823">
    <property type="entry name" value="Cell_div_FtsA"/>
</dbReference>
<evidence type="ECO:0000313" key="6">
    <source>
        <dbReference type="EMBL" id="CBL28494.1"/>
    </source>
</evidence>
<dbReference type="SUPFAM" id="SSF53067">
    <property type="entry name" value="Actin-like ATPase domain"/>
    <property type="match status" value="2"/>
</dbReference>
<reference evidence="7" key="1">
    <citation type="submission" date="2010-03" db="EMBL/GenBank/DDBJ databases">
        <title>The genome sequence of Synergistetes sp. SGP1.</title>
        <authorList>
            <consortium name="metaHIT consortium -- http://www.metahit.eu/"/>
            <person name="Pajon A."/>
            <person name="Turner K."/>
            <person name="Parkhill J."/>
            <person name="Wade W."/>
            <person name="Vartoukian S."/>
        </authorList>
    </citation>
    <scope>NUCLEOTIDE SEQUENCE [LARGE SCALE GENOMIC DNA]</scope>
    <source>
        <strain evidence="7">SGP1</strain>
    </source>
</reference>
<dbReference type="Gene3D" id="3.30.420.40">
    <property type="match status" value="1"/>
</dbReference>
<dbReference type="InterPro" id="IPR050696">
    <property type="entry name" value="FtsA/MreB"/>
</dbReference>
<evidence type="ECO:0000259" key="5">
    <source>
        <dbReference type="SMART" id="SM00842"/>
    </source>
</evidence>
<dbReference type="Proteomes" id="UP000008957">
    <property type="component" value="Chromosome"/>
</dbReference>
<evidence type="ECO:0000256" key="3">
    <source>
        <dbReference type="ARBA" id="ARBA00023136"/>
    </source>
</evidence>
<dbReference type="KEGG" id="sbr:SY1_14560"/>
<protein>
    <submittedName>
        <fullName evidence="6">Cell division protein FtsA</fullName>
    </submittedName>
</protein>